<dbReference type="EMBL" id="AP018227">
    <property type="protein sequence ID" value="BAY85928.1"/>
    <property type="molecule type" value="Genomic_DNA"/>
</dbReference>
<keyword evidence="2" id="KW-1185">Reference proteome</keyword>
<organism evidence="1 2">
    <name type="scientific">Calothrix parasitica NIES-267</name>
    <dbReference type="NCBI Taxonomy" id="1973488"/>
    <lineage>
        <taxon>Bacteria</taxon>
        <taxon>Bacillati</taxon>
        <taxon>Cyanobacteriota</taxon>
        <taxon>Cyanophyceae</taxon>
        <taxon>Nostocales</taxon>
        <taxon>Calotrichaceae</taxon>
        <taxon>Calothrix</taxon>
    </lineage>
</organism>
<protein>
    <recommendedName>
        <fullName evidence="3">DUF2780 domain-containing protein</fullName>
    </recommendedName>
</protein>
<evidence type="ECO:0008006" key="3">
    <source>
        <dbReference type="Google" id="ProtNLM"/>
    </source>
</evidence>
<dbReference type="Pfam" id="PF11075">
    <property type="entry name" value="DUF2780"/>
    <property type="match status" value="1"/>
</dbReference>
<proteinExistence type="predicted"/>
<sequence>MELVQQLVSNLGVGEDQAKGGAGLILKLAQDKLGGEEFAKVASAIPGSDVLLGSAPSQDAGGGMMGALGGMAAGMMGGGQGAALGNLMSLAGGFSQLGMDGNMVTKFFPIVLNFVQQKGGADIAGILSKALQ</sequence>
<dbReference type="OrthoDB" id="460284at2"/>
<accession>A0A1Z4LXW3</accession>
<dbReference type="AlphaFoldDB" id="A0A1Z4LXW3"/>
<name>A0A1Z4LXW3_9CYAN</name>
<gene>
    <name evidence="1" type="ORF">NIES267_54340</name>
</gene>
<dbReference type="InterPro" id="IPR021302">
    <property type="entry name" value="DUF2780_VcgC/VcgE"/>
</dbReference>
<dbReference type="Proteomes" id="UP000218418">
    <property type="component" value="Chromosome"/>
</dbReference>
<evidence type="ECO:0000313" key="1">
    <source>
        <dbReference type="EMBL" id="BAY85928.1"/>
    </source>
</evidence>
<evidence type="ECO:0000313" key="2">
    <source>
        <dbReference type="Proteomes" id="UP000218418"/>
    </source>
</evidence>
<reference evidence="1 2" key="1">
    <citation type="submission" date="2017-06" db="EMBL/GenBank/DDBJ databases">
        <title>Genome sequencing of cyanobaciteial culture collection at National Institute for Environmental Studies (NIES).</title>
        <authorList>
            <person name="Hirose Y."/>
            <person name="Shimura Y."/>
            <person name="Fujisawa T."/>
            <person name="Nakamura Y."/>
            <person name="Kawachi M."/>
        </authorList>
    </citation>
    <scope>NUCLEOTIDE SEQUENCE [LARGE SCALE GENOMIC DNA]</scope>
    <source>
        <strain evidence="1 2">NIES-267</strain>
    </source>
</reference>